<gene>
    <name evidence="2" type="ORF">IWQ62_000761</name>
</gene>
<dbReference type="AlphaFoldDB" id="A0A9W8E4M8"/>
<dbReference type="PANTHER" id="PTHR12480:SF6">
    <property type="entry name" value="2-OXOGLUTARATE AND IRON-DEPENDENT OXYGENASE JMJD4"/>
    <property type="match status" value="1"/>
</dbReference>
<sequence>MLLETIAYRESLSPEEFTNEFLATNRPVLIGPGLTTNWKARQAWVQTHCLTYDFDPGVLWDRIKPLYPQYGPEYQFFQAVLEEIVRGTKLTETPREKTPRREFRFAGPRWSYWKERFGNAQVSVSDCWPELEKDSTEGENGHHYPQEQACGQAMTMLEFLALYPNTHPGETPDVKSGDAGTLWVVLIARLEHCAKLPGEALDQTVLQELFGEFWHHDHNLRFKCKGGPLWSPTVAKRRYYLKDWHMTQQFPDEGAYDIPGQFADDWINQFWDHWDAVQDDYRFVYMGGHGTWTPFHTDVFKSYSWSSNICGIKHWVLYPPTEEDSYTDSLKNTVFDVYHYPTARFPNFSQAKVYHVYQMPGQTLYVPSGWAHQVENIGDTVSINHNWGNAFNVSTLYNELELQLDNVEHAIQDVQDMDDWSGHCQLLLKVNHGINLSDFFHYLDFKTRDIVTRLLAMPRFDSSRKQLLEYIPETCCQHAKCTHSPNPTDYSSTPDYLYRSLQPVQYVLRAMVQNPRYAQTTWHSKAQMWVVLLERITKLQL</sequence>
<dbReference type="GO" id="GO:0005737">
    <property type="term" value="C:cytoplasm"/>
    <property type="evidence" value="ECO:0007669"/>
    <property type="project" value="TreeGrafter"/>
</dbReference>
<dbReference type="PANTHER" id="PTHR12480">
    <property type="entry name" value="ARGININE DEMETHYLASE AND LYSYL-HYDROXYLASE JMJD"/>
    <property type="match status" value="1"/>
</dbReference>
<dbReference type="Proteomes" id="UP001150925">
    <property type="component" value="Unassembled WGS sequence"/>
</dbReference>
<dbReference type="GO" id="GO:0045905">
    <property type="term" value="P:positive regulation of translational termination"/>
    <property type="evidence" value="ECO:0007669"/>
    <property type="project" value="TreeGrafter"/>
</dbReference>
<feature type="domain" description="JmjC" evidence="1">
    <location>
        <begin position="247"/>
        <end position="404"/>
    </location>
</feature>
<dbReference type="GO" id="GO:0005634">
    <property type="term" value="C:nucleus"/>
    <property type="evidence" value="ECO:0007669"/>
    <property type="project" value="TreeGrafter"/>
</dbReference>
<dbReference type="GO" id="GO:0043565">
    <property type="term" value="F:sequence-specific DNA binding"/>
    <property type="evidence" value="ECO:0007669"/>
    <property type="project" value="TreeGrafter"/>
</dbReference>
<reference evidence="2" key="1">
    <citation type="submission" date="2022-07" db="EMBL/GenBank/DDBJ databases">
        <title>Phylogenomic reconstructions and comparative analyses of Kickxellomycotina fungi.</title>
        <authorList>
            <person name="Reynolds N.K."/>
            <person name="Stajich J.E."/>
            <person name="Barry K."/>
            <person name="Grigoriev I.V."/>
            <person name="Crous P."/>
            <person name="Smith M.E."/>
        </authorList>
    </citation>
    <scope>NUCLEOTIDE SEQUENCE</scope>
    <source>
        <strain evidence="2">RSA 1196</strain>
    </source>
</reference>
<comment type="caution">
    <text evidence="2">The sequence shown here is derived from an EMBL/GenBank/DDBJ whole genome shotgun (WGS) entry which is preliminary data.</text>
</comment>
<evidence type="ECO:0000313" key="2">
    <source>
        <dbReference type="EMBL" id="KAJ1969216.1"/>
    </source>
</evidence>
<evidence type="ECO:0000259" key="1">
    <source>
        <dbReference type="PROSITE" id="PS51184"/>
    </source>
</evidence>
<dbReference type="PROSITE" id="PS51184">
    <property type="entry name" value="JMJC"/>
    <property type="match status" value="1"/>
</dbReference>
<dbReference type="Gene3D" id="2.60.120.650">
    <property type="entry name" value="Cupin"/>
    <property type="match status" value="1"/>
</dbReference>
<dbReference type="Pfam" id="PF02373">
    <property type="entry name" value="JmjC"/>
    <property type="match status" value="1"/>
</dbReference>
<dbReference type="InterPro" id="IPR050910">
    <property type="entry name" value="JMJD6_ArgDemeth/LysHydrox"/>
</dbReference>
<dbReference type="SMART" id="SM00558">
    <property type="entry name" value="JmjC"/>
    <property type="match status" value="1"/>
</dbReference>
<dbReference type="EMBL" id="JANBPY010000082">
    <property type="protein sequence ID" value="KAJ1969216.1"/>
    <property type="molecule type" value="Genomic_DNA"/>
</dbReference>
<keyword evidence="3" id="KW-1185">Reference proteome</keyword>
<accession>A0A9W8E4M8</accession>
<dbReference type="SUPFAM" id="SSF51197">
    <property type="entry name" value="Clavaminate synthase-like"/>
    <property type="match status" value="1"/>
</dbReference>
<protein>
    <recommendedName>
        <fullName evidence="1">JmjC domain-containing protein</fullName>
    </recommendedName>
</protein>
<evidence type="ECO:0000313" key="3">
    <source>
        <dbReference type="Proteomes" id="UP001150925"/>
    </source>
</evidence>
<dbReference type="GO" id="GO:0016706">
    <property type="term" value="F:2-oxoglutarate-dependent dioxygenase activity"/>
    <property type="evidence" value="ECO:0007669"/>
    <property type="project" value="TreeGrafter"/>
</dbReference>
<dbReference type="OrthoDB" id="424465at2759"/>
<name>A0A9W8E4M8_9FUNG</name>
<organism evidence="2 3">
    <name type="scientific">Dispira parvispora</name>
    <dbReference type="NCBI Taxonomy" id="1520584"/>
    <lineage>
        <taxon>Eukaryota</taxon>
        <taxon>Fungi</taxon>
        <taxon>Fungi incertae sedis</taxon>
        <taxon>Zoopagomycota</taxon>
        <taxon>Kickxellomycotina</taxon>
        <taxon>Dimargaritomycetes</taxon>
        <taxon>Dimargaritales</taxon>
        <taxon>Dimargaritaceae</taxon>
        <taxon>Dispira</taxon>
    </lineage>
</organism>
<dbReference type="InterPro" id="IPR003347">
    <property type="entry name" value="JmjC_dom"/>
</dbReference>
<proteinExistence type="predicted"/>